<organism evidence="1 2">
    <name type="scientific">Ataeniobius toweri</name>
    <dbReference type="NCBI Taxonomy" id="208326"/>
    <lineage>
        <taxon>Eukaryota</taxon>
        <taxon>Metazoa</taxon>
        <taxon>Chordata</taxon>
        <taxon>Craniata</taxon>
        <taxon>Vertebrata</taxon>
        <taxon>Euteleostomi</taxon>
        <taxon>Actinopterygii</taxon>
        <taxon>Neopterygii</taxon>
        <taxon>Teleostei</taxon>
        <taxon>Neoteleostei</taxon>
        <taxon>Acanthomorphata</taxon>
        <taxon>Ovalentaria</taxon>
        <taxon>Atherinomorphae</taxon>
        <taxon>Cyprinodontiformes</taxon>
        <taxon>Goodeidae</taxon>
        <taxon>Ataeniobius</taxon>
    </lineage>
</organism>
<protein>
    <submittedName>
        <fullName evidence="1">Uncharacterized protein</fullName>
    </submittedName>
</protein>
<comment type="caution">
    <text evidence="1">The sequence shown here is derived from an EMBL/GenBank/DDBJ whole genome shotgun (WGS) entry which is preliminary data.</text>
</comment>
<proteinExistence type="predicted"/>
<gene>
    <name evidence="1" type="ORF">ATANTOWER_000313</name>
</gene>
<evidence type="ECO:0000313" key="1">
    <source>
        <dbReference type="EMBL" id="MED6253755.1"/>
    </source>
</evidence>
<sequence>MERFTANSKVAGIEVCSSKSKTMNLNNKKVGFLPGGRVLGSASERGVQVSWFLVWSDVRWMLEVELLLLLHFNTIHCRWFKHLIRILGASLWRFSGQVQQGGDPGVTQNMLEGLYIPSGMGLPWNPLE</sequence>
<reference evidence="1 2" key="1">
    <citation type="submission" date="2021-07" db="EMBL/GenBank/DDBJ databases">
        <authorList>
            <person name="Palmer J.M."/>
        </authorList>
    </citation>
    <scope>NUCLEOTIDE SEQUENCE [LARGE SCALE GENOMIC DNA]</scope>
    <source>
        <strain evidence="1 2">AT_MEX2019</strain>
        <tissue evidence="1">Muscle</tissue>
    </source>
</reference>
<evidence type="ECO:0000313" key="2">
    <source>
        <dbReference type="Proteomes" id="UP001345963"/>
    </source>
</evidence>
<dbReference type="EMBL" id="JAHUTI010068945">
    <property type="protein sequence ID" value="MED6253755.1"/>
    <property type="molecule type" value="Genomic_DNA"/>
</dbReference>
<accession>A0ABU7BVX2</accession>
<name>A0ABU7BVX2_9TELE</name>
<keyword evidence="2" id="KW-1185">Reference proteome</keyword>
<dbReference type="Proteomes" id="UP001345963">
    <property type="component" value="Unassembled WGS sequence"/>
</dbReference>